<dbReference type="GO" id="GO:0003676">
    <property type="term" value="F:nucleic acid binding"/>
    <property type="evidence" value="ECO:0007669"/>
    <property type="project" value="InterPro"/>
</dbReference>
<dbReference type="InterPro" id="IPR036875">
    <property type="entry name" value="Znf_CCHC_sf"/>
</dbReference>
<dbReference type="AlphaFoldDB" id="A0AAV8YVD4"/>
<keyword evidence="1" id="KW-0479">Metal-binding</keyword>
<evidence type="ECO:0000313" key="5">
    <source>
        <dbReference type="Proteomes" id="UP001162156"/>
    </source>
</evidence>
<keyword evidence="1" id="KW-0862">Zinc</keyword>
<evidence type="ECO:0000256" key="1">
    <source>
        <dbReference type="PROSITE-ProRule" id="PRU00047"/>
    </source>
</evidence>
<feature type="domain" description="CCHC-type" evidence="3">
    <location>
        <begin position="26"/>
        <end position="41"/>
    </location>
</feature>
<dbReference type="InterPro" id="IPR001878">
    <property type="entry name" value="Znf_CCHC"/>
</dbReference>
<dbReference type="SMART" id="SM00343">
    <property type="entry name" value="ZnF_C2HC"/>
    <property type="match status" value="2"/>
</dbReference>
<dbReference type="Gene3D" id="4.10.60.10">
    <property type="entry name" value="Zinc finger, CCHC-type"/>
    <property type="match status" value="1"/>
</dbReference>
<gene>
    <name evidence="4" type="ORF">NQ314_006880</name>
</gene>
<dbReference type="SUPFAM" id="SSF57756">
    <property type="entry name" value="Retrovirus zinc finger-like domains"/>
    <property type="match status" value="1"/>
</dbReference>
<keyword evidence="1" id="KW-0863">Zinc-finger</keyword>
<evidence type="ECO:0000313" key="4">
    <source>
        <dbReference type="EMBL" id="KAJ8955514.1"/>
    </source>
</evidence>
<dbReference type="EMBL" id="JANEYF010001873">
    <property type="protein sequence ID" value="KAJ8955514.1"/>
    <property type="molecule type" value="Genomic_DNA"/>
</dbReference>
<reference evidence="4" key="1">
    <citation type="journal article" date="2023" name="Insect Mol. Biol.">
        <title>Genome sequencing provides insights into the evolution of gene families encoding plant cell wall-degrading enzymes in longhorned beetles.</title>
        <authorList>
            <person name="Shin N.R."/>
            <person name="Okamura Y."/>
            <person name="Kirsch R."/>
            <person name="Pauchet Y."/>
        </authorList>
    </citation>
    <scope>NUCLEOTIDE SEQUENCE</scope>
    <source>
        <strain evidence="4">RBIC_L_NR</strain>
    </source>
</reference>
<sequence length="106" mass="11917">MDRCYKCWSYDHRAADCNGTDRTKTCYKCGKEGHAVTNCTDEEFCPLCSTAGHRAGSGRCVAFRRALSQANKAERDARGHSEKEDKMDEDKVEEMSEESAKNNTPQ</sequence>
<protein>
    <recommendedName>
        <fullName evidence="3">CCHC-type domain-containing protein</fullName>
    </recommendedName>
</protein>
<organism evidence="4 5">
    <name type="scientific">Rhamnusium bicolor</name>
    <dbReference type="NCBI Taxonomy" id="1586634"/>
    <lineage>
        <taxon>Eukaryota</taxon>
        <taxon>Metazoa</taxon>
        <taxon>Ecdysozoa</taxon>
        <taxon>Arthropoda</taxon>
        <taxon>Hexapoda</taxon>
        <taxon>Insecta</taxon>
        <taxon>Pterygota</taxon>
        <taxon>Neoptera</taxon>
        <taxon>Endopterygota</taxon>
        <taxon>Coleoptera</taxon>
        <taxon>Polyphaga</taxon>
        <taxon>Cucujiformia</taxon>
        <taxon>Chrysomeloidea</taxon>
        <taxon>Cerambycidae</taxon>
        <taxon>Lepturinae</taxon>
        <taxon>Rhagiini</taxon>
        <taxon>Rhamnusium</taxon>
    </lineage>
</organism>
<comment type="caution">
    <text evidence="4">The sequence shown here is derived from an EMBL/GenBank/DDBJ whole genome shotgun (WGS) entry which is preliminary data.</text>
</comment>
<feature type="region of interest" description="Disordered" evidence="2">
    <location>
        <begin position="70"/>
        <end position="106"/>
    </location>
</feature>
<evidence type="ECO:0000256" key="2">
    <source>
        <dbReference type="SAM" id="MobiDB-lite"/>
    </source>
</evidence>
<dbReference type="Pfam" id="PF00098">
    <property type="entry name" value="zf-CCHC"/>
    <property type="match status" value="1"/>
</dbReference>
<name>A0AAV8YVD4_9CUCU</name>
<dbReference type="GO" id="GO:0008270">
    <property type="term" value="F:zinc ion binding"/>
    <property type="evidence" value="ECO:0007669"/>
    <property type="project" value="UniProtKB-KW"/>
</dbReference>
<proteinExistence type="predicted"/>
<keyword evidence="5" id="KW-1185">Reference proteome</keyword>
<evidence type="ECO:0000259" key="3">
    <source>
        <dbReference type="PROSITE" id="PS50158"/>
    </source>
</evidence>
<dbReference type="PROSITE" id="PS50158">
    <property type="entry name" value="ZF_CCHC"/>
    <property type="match status" value="1"/>
</dbReference>
<dbReference type="Proteomes" id="UP001162156">
    <property type="component" value="Unassembled WGS sequence"/>
</dbReference>
<accession>A0AAV8YVD4</accession>
<feature type="compositionally biased region" description="Basic and acidic residues" evidence="2">
    <location>
        <begin position="72"/>
        <end position="89"/>
    </location>
</feature>